<keyword evidence="13" id="KW-1185">Reference proteome</keyword>
<evidence type="ECO:0000313" key="12">
    <source>
        <dbReference type="EMBL" id="CAK8681194.1"/>
    </source>
</evidence>
<keyword evidence="3" id="KW-0378">Hydrolase</keyword>
<protein>
    <recommendedName>
        <fullName evidence="4">ADP-ribosylhydrolase ARH3</fullName>
        <ecNumber evidence="2">3.2.1.143</ecNumber>
    </recommendedName>
    <alternativeName>
        <fullName evidence="5">ADP-ribose glycohydrolase ARH3</fullName>
    </alternativeName>
    <alternativeName>
        <fullName evidence="6">ADP-ribosylhydrolase 3</fullName>
    </alternativeName>
    <alternativeName>
        <fullName evidence="9">O-acetyl-ADP-ribose deacetylase ARH3</fullName>
    </alternativeName>
    <alternativeName>
        <fullName evidence="10">Poly(ADP-ribose) glycohydrolase ARH3</fullName>
    </alternativeName>
    <alternativeName>
        <fullName evidence="8">[Protein ADP-ribosylarginine] hydrolase-like protein 2</fullName>
    </alternativeName>
    <alternativeName>
        <fullName evidence="7">[Protein ADP-ribosylserine] hydrolase</fullName>
    </alternativeName>
</protein>
<evidence type="ECO:0000256" key="2">
    <source>
        <dbReference type="ARBA" id="ARBA00012255"/>
    </source>
</evidence>
<gene>
    <name evidence="12" type="ORF">CVLEPA_LOCUS11421</name>
</gene>
<dbReference type="InterPro" id="IPR036705">
    <property type="entry name" value="Ribosyl_crysJ1_sf"/>
</dbReference>
<evidence type="ECO:0000256" key="11">
    <source>
        <dbReference type="ARBA" id="ARBA00049015"/>
    </source>
</evidence>
<comment type="caution">
    <text evidence="12">The sequence shown here is derived from an EMBL/GenBank/DDBJ whole genome shotgun (WGS) entry which is preliminary data.</text>
</comment>
<dbReference type="Gene3D" id="1.10.4080.10">
    <property type="entry name" value="ADP-ribosylation/Crystallin J1"/>
    <property type="match status" value="1"/>
</dbReference>
<evidence type="ECO:0000256" key="1">
    <source>
        <dbReference type="ARBA" id="ARBA00010702"/>
    </source>
</evidence>
<dbReference type="InterPro" id="IPR005502">
    <property type="entry name" value="Ribosyl_crysJ1"/>
</dbReference>
<evidence type="ECO:0000256" key="6">
    <source>
        <dbReference type="ARBA" id="ARBA00042471"/>
    </source>
</evidence>
<evidence type="ECO:0000313" key="13">
    <source>
        <dbReference type="Proteomes" id="UP001642483"/>
    </source>
</evidence>
<dbReference type="SUPFAM" id="SSF101478">
    <property type="entry name" value="ADP-ribosylglycohydrolase"/>
    <property type="match status" value="1"/>
</dbReference>
<dbReference type="InterPro" id="IPR050792">
    <property type="entry name" value="ADP-ribosylglycohydrolase"/>
</dbReference>
<name>A0ABP0FNH4_CLALP</name>
<evidence type="ECO:0000256" key="10">
    <source>
        <dbReference type="ARBA" id="ARBA00043193"/>
    </source>
</evidence>
<organism evidence="12 13">
    <name type="scientific">Clavelina lepadiformis</name>
    <name type="common">Light-bulb sea squirt</name>
    <name type="synonym">Ascidia lepadiformis</name>
    <dbReference type="NCBI Taxonomy" id="159417"/>
    <lineage>
        <taxon>Eukaryota</taxon>
        <taxon>Metazoa</taxon>
        <taxon>Chordata</taxon>
        <taxon>Tunicata</taxon>
        <taxon>Ascidiacea</taxon>
        <taxon>Aplousobranchia</taxon>
        <taxon>Clavelinidae</taxon>
        <taxon>Clavelina</taxon>
    </lineage>
</organism>
<evidence type="ECO:0000256" key="4">
    <source>
        <dbReference type="ARBA" id="ARBA00041057"/>
    </source>
</evidence>
<comment type="similarity">
    <text evidence="1">Belongs to the ADP-ribosylglycohydrolase family.</text>
</comment>
<comment type="catalytic activity">
    <reaction evidence="11">
        <text>alpha-NAD(+) + H2O = ADP-D-ribose + nicotinamide + H(+)</text>
        <dbReference type="Rhea" id="RHEA:68792"/>
        <dbReference type="ChEBI" id="CHEBI:15377"/>
        <dbReference type="ChEBI" id="CHEBI:15378"/>
        <dbReference type="ChEBI" id="CHEBI:17154"/>
        <dbReference type="ChEBI" id="CHEBI:57967"/>
        <dbReference type="ChEBI" id="CHEBI:77017"/>
    </reaction>
</comment>
<evidence type="ECO:0000256" key="7">
    <source>
        <dbReference type="ARBA" id="ARBA00042722"/>
    </source>
</evidence>
<evidence type="ECO:0000256" key="5">
    <source>
        <dbReference type="ARBA" id="ARBA00042398"/>
    </source>
</evidence>
<evidence type="ECO:0000256" key="3">
    <source>
        <dbReference type="ARBA" id="ARBA00022801"/>
    </source>
</evidence>
<sequence>MLLSKFKGSALAALAGDCIGARYESMWRPVAYQTLLNLEENLKSAEKTSRRSLHYTDDTEMAHELAKSLVENGKFVAKDVASKFTETFFESPPYRYYGPHVRNVFEKLEKASRFSDLFGPASEQFDGQGSYGNGSAMRVFPVALFCHGNQELLEKLAALSAKLTHAHIDAINGAKLQASAVEIALSSSDGSISWLEFWQKLKDLIDKLEVDVPEKVYTNKLDMIKELIAREEVASVHEFEDEVGTGIKASEAVCAAIYAFLMCLADRQPSELSSLSKVQQVVFYSISLGGDTDTIGTMAGAIAGAFYGDEGLPSYWLYAFEGAEMARDLATKLHELNEKKNRDISQKQCRLS</sequence>
<dbReference type="EMBL" id="CAWYQH010000079">
    <property type="protein sequence ID" value="CAK8681194.1"/>
    <property type="molecule type" value="Genomic_DNA"/>
</dbReference>
<accession>A0ABP0FNH4</accession>
<evidence type="ECO:0000256" key="9">
    <source>
        <dbReference type="ARBA" id="ARBA00043187"/>
    </source>
</evidence>
<dbReference type="PANTHER" id="PTHR16222:SF24">
    <property type="entry name" value="ADP-RIBOSYLHYDROLASE ARH3"/>
    <property type="match status" value="1"/>
</dbReference>
<dbReference type="Pfam" id="PF03747">
    <property type="entry name" value="ADP_ribosyl_GH"/>
    <property type="match status" value="1"/>
</dbReference>
<dbReference type="PANTHER" id="PTHR16222">
    <property type="entry name" value="ADP-RIBOSYLGLYCOHYDROLASE"/>
    <property type="match status" value="1"/>
</dbReference>
<proteinExistence type="inferred from homology"/>
<reference evidence="12 13" key="1">
    <citation type="submission" date="2024-02" db="EMBL/GenBank/DDBJ databases">
        <authorList>
            <person name="Daric V."/>
            <person name="Darras S."/>
        </authorList>
    </citation>
    <scope>NUCLEOTIDE SEQUENCE [LARGE SCALE GENOMIC DNA]</scope>
</reference>
<dbReference type="Proteomes" id="UP001642483">
    <property type="component" value="Unassembled WGS sequence"/>
</dbReference>
<evidence type="ECO:0000256" key="8">
    <source>
        <dbReference type="ARBA" id="ARBA00042850"/>
    </source>
</evidence>
<dbReference type="EC" id="3.2.1.143" evidence="2"/>